<reference evidence="11" key="1">
    <citation type="submission" date="2024-04" db="EMBL/GenBank/DDBJ databases">
        <authorList>
            <person name="Shaw F."/>
            <person name="Minotto A."/>
        </authorList>
    </citation>
    <scope>NUCLEOTIDE SEQUENCE [LARGE SCALE GENOMIC DNA]</scope>
</reference>
<evidence type="ECO:0000256" key="6">
    <source>
        <dbReference type="ARBA" id="ARBA00023010"/>
    </source>
</evidence>
<sequence>MPVAENPNLVPPLFEHGKVDDFQSSGRTLATTFSPRDGSVAIFPTNNVDPQTLKGAYPEEQPIYFATEQRVPLAERRTFIVDTFVIFYAIQKIGVVEFEEQNANVFKEDERPDRIRKLCYDYINFARETWVYVTSEAVKKGEPTQFPADHYRILNSCLSLFTLLYAPGAGAEHFPVGEDLMEWLNTHYVEPSSEEGMQLSTQDKPWQDDTFWPYLTRATLRGLSKAPAFFLEKLPSNHPSPHLQRLSKHLTPLLTEHPRLQQFTAERDFAIASRRWKDKVKTLRVELDRVPEDARDDGFENWWDRLSDIVGILEGRAEVIKRVCEELGADWKEVTAVWGVFVDGRLRRSDLPDVVTDILDEMPSDPTDLEDAIQSSLLLGKPIQALSYAAQFDIWLAAHLADLMNNLGLLENETVDSDMSLRDYYVVGYAEYMRLDPSLWRLIVAYLCTCGPVGHEMADQVLMRVPLKLQAPKDSDAANEESARIRAGILDGVLKDVNTACFEHQREAVRRMVCRIASQTFLREKNYGLAISYCASAEDWPGLGRVVDCVLDEYITQGPTIFARMVQSIAPSLQALKSQSGSNISGVFIYRLMFAVHFAEFHQRRMNGELEDAASDIIEMFQKEIVPTSWWAVVLCDALELLQHNEAMLFTSEDTCLLMHQVEEIATRTAQGSGQDYLAVLARTIKNGDEKQAMQRIQIVRLALTRYYARCGVIGVGGKLAISTK</sequence>
<dbReference type="InterPro" id="IPR011502">
    <property type="entry name" value="Nucleoporin_Nup85"/>
</dbReference>
<keyword evidence="4 9" id="KW-0509">mRNA transport</keyword>
<keyword evidence="11" id="KW-1185">Reference proteome</keyword>
<comment type="subunit">
    <text evidence="9">Component of the nuclear pore complex (NPC).</text>
</comment>
<keyword evidence="7 9" id="KW-0906">Nuclear pore complex</keyword>
<evidence type="ECO:0000256" key="4">
    <source>
        <dbReference type="ARBA" id="ARBA00022816"/>
    </source>
</evidence>
<comment type="similarity">
    <text evidence="2 9">Belongs to the nucleoporin Nup85 family.</text>
</comment>
<gene>
    <name evidence="10" type="ORF">GFSPODELE1_LOCUS10296</name>
</gene>
<accession>A0ABP1E6H0</accession>
<dbReference type="PANTHER" id="PTHR13373">
    <property type="entry name" value="FROUNT PROTEIN-RELATED"/>
    <property type="match status" value="1"/>
</dbReference>
<evidence type="ECO:0000256" key="9">
    <source>
        <dbReference type="RuleBase" id="RU365073"/>
    </source>
</evidence>
<dbReference type="PANTHER" id="PTHR13373:SF21">
    <property type="entry name" value="NUCLEAR PORE COMPLEX PROTEIN NUP85"/>
    <property type="match status" value="1"/>
</dbReference>
<keyword evidence="9" id="KW-0472">Membrane</keyword>
<evidence type="ECO:0000256" key="1">
    <source>
        <dbReference type="ARBA" id="ARBA00004567"/>
    </source>
</evidence>
<evidence type="ECO:0000256" key="2">
    <source>
        <dbReference type="ARBA" id="ARBA00005573"/>
    </source>
</evidence>
<comment type="function">
    <text evidence="9">Functions as a component of the nuclear pore complex (NPC).</text>
</comment>
<protein>
    <recommendedName>
        <fullName evidence="9">Nuclear pore complex protein Nup85</fullName>
    </recommendedName>
</protein>
<keyword evidence="8 9" id="KW-0539">Nucleus</keyword>
<evidence type="ECO:0000313" key="11">
    <source>
        <dbReference type="Proteomes" id="UP001497453"/>
    </source>
</evidence>
<evidence type="ECO:0000256" key="7">
    <source>
        <dbReference type="ARBA" id="ARBA00023132"/>
    </source>
</evidence>
<keyword evidence="5 9" id="KW-0653">Protein transport</keyword>
<evidence type="ECO:0000313" key="10">
    <source>
        <dbReference type="EMBL" id="CAL1715562.1"/>
    </source>
</evidence>
<keyword evidence="3 9" id="KW-0813">Transport</keyword>
<dbReference type="Proteomes" id="UP001497453">
    <property type="component" value="Chromosome 8"/>
</dbReference>
<dbReference type="EMBL" id="OZ037951">
    <property type="protein sequence ID" value="CAL1715562.1"/>
    <property type="molecule type" value="Genomic_DNA"/>
</dbReference>
<evidence type="ECO:0000256" key="5">
    <source>
        <dbReference type="ARBA" id="ARBA00022927"/>
    </source>
</evidence>
<organism evidence="10 11">
    <name type="scientific">Somion occarium</name>
    <dbReference type="NCBI Taxonomy" id="3059160"/>
    <lineage>
        <taxon>Eukaryota</taxon>
        <taxon>Fungi</taxon>
        <taxon>Dikarya</taxon>
        <taxon>Basidiomycota</taxon>
        <taxon>Agaricomycotina</taxon>
        <taxon>Agaricomycetes</taxon>
        <taxon>Polyporales</taxon>
        <taxon>Cerrenaceae</taxon>
        <taxon>Somion</taxon>
    </lineage>
</organism>
<dbReference type="Pfam" id="PF07575">
    <property type="entry name" value="Nucleopor_Nup85"/>
    <property type="match status" value="2"/>
</dbReference>
<comment type="subcellular location">
    <subcellularLocation>
        <location evidence="1 9">Nucleus</location>
        <location evidence="1 9">Nuclear pore complex</location>
    </subcellularLocation>
</comment>
<evidence type="ECO:0000256" key="8">
    <source>
        <dbReference type="ARBA" id="ARBA00023242"/>
    </source>
</evidence>
<keyword evidence="6 9" id="KW-0811">Translocation</keyword>
<proteinExistence type="inferred from homology"/>
<evidence type="ECO:0000256" key="3">
    <source>
        <dbReference type="ARBA" id="ARBA00022448"/>
    </source>
</evidence>
<name>A0ABP1E6H0_9APHY</name>